<reference evidence="1 2" key="1">
    <citation type="submission" date="2010-12" db="EMBL/GenBank/DDBJ databases">
        <title>Complete sequence of Desulfurispirillum indicum S5.</title>
        <authorList>
            <consortium name="US DOE Joint Genome Institute"/>
            <person name="Lucas S."/>
            <person name="Copeland A."/>
            <person name="Lapidus A."/>
            <person name="Cheng J.-F."/>
            <person name="Goodwin L."/>
            <person name="Pitluck S."/>
            <person name="Chertkov O."/>
            <person name="Held B."/>
            <person name="Detter J.C."/>
            <person name="Han C."/>
            <person name="Tapia R."/>
            <person name="Land M."/>
            <person name="Hauser L."/>
            <person name="Kyrpides N."/>
            <person name="Ivanova N."/>
            <person name="Mikhailova N."/>
            <person name="Haggblom M."/>
            <person name="Rauschenbach I."/>
            <person name="Bini E."/>
            <person name="Woyke T."/>
        </authorList>
    </citation>
    <scope>NUCLEOTIDE SEQUENCE [LARGE SCALE GENOMIC DNA]</scope>
    <source>
        <strain evidence="2">ATCC BAA-1389 / DSM 22839 / S5</strain>
    </source>
</reference>
<keyword evidence="1" id="KW-0413">Isomerase</keyword>
<dbReference type="Proteomes" id="UP000002572">
    <property type="component" value="Chromosome"/>
</dbReference>
<dbReference type="InterPro" id="IPR036237">
    <property type="entry name" value="Xyl_isomerase-like_sf"/>
</dbReference>
<dbReference type="STRING" id="653733.Selin_2103"/>
<evidence type="ECO:0000313" key="2">
    <source>
        <dbReference type="Proteomes" id="UP000002572"/>
    </source>
</evidence>
<dbReference type="InParanoid" id="E6W2Z8"/>
<keyword evidence="2" id="KW-1185">Reference proteome</keyword>
<gene>
    <name evidence="1" type="ordered locus">Selin_2103</name>
</gene>
<proteinExistence type="predicted"/>
<dbReference type="SUPFAM" id="SSF51658">
    <property type="entry name" value="Xylose isomerase-like"/>
    <property type="match status" value="1"/>
</dbReference>
<dbReference type="OrthoDB" id="9792261at2"/>
<dbReference type="AlphaFoldDB" id="E6W2Z8"/>
<dbReference type="Gene3D" id="3.20.20.150">
    <property type="entry name" value="Divalent-metal-dependent TIM barrel enzymes"/>
    <property type="match status" value="1"/>
</dbReference>
<dbReference type="eggNOG" id="COG1082">
    <property type="taxonomic scope" value="Bacteria"/>
</dbReference>
<organism evidence="1 2">
    <name type="scientific">Desulfurispirillum indicum (strain ATCC BAA-1389 / DSM 22839 / S5)</name>
    <dbReference type="NCBI Taxonomy" id="653733"/>
    <lineage>
        <taxon>Bacteria</taxon>
        <taxon>Pseudomonadati</taxon>
        <taxon>Chrysiogenota</taxon>
        <taxon>Chrysiogenia</taxon>
        <taxon>Chrysiogenales</taxon>
        <taxon>Chrysiogenaceae</taxon>
        <taxon>Desulfurispirillum</taxon>
    </lineage>
</organism>
<accession>E6W2Z8</accession>
<name>E6W2Z8_DESIS</name>
<evidence type="ECO:0000313" key="1">
    <source>
        <dbReference type="EMBL" id="ADU66823.1"/>
    </source>
</evidence>
<protein>
    <submittedName>
        <fullName evidence="1">Xylose isomerase domain-containing protein TIM barrel</fullName>
    </submittedName>
</protein>
<dbReference type="KEGG" id="din:Selin_2103"/>
<dbReference type="EMBL" id="CP002432">
    <property type="protein sequence ID" value="ADU66823.1"/>
    <property type="molecule type" value="Genomic_DNA"/>
</dbReference>
<dbReference type="NCBIfam" id="NF041277">
    <property type="entry name" value="coba_remo_CbiR"/>
    <property type="match status" value="1"/>
</dbReference>
<sequence length="229" mass="26238">MFRLATPSFVYPTGRCCNALHLAGMVDEVELLYCEHGELIDPWEIEVLRRLPVDYHIHLPMDLELDSPAAWRRMHAMADMLEVLSPTTYTLHPAAGPEFLAGVRDFASRFPGRVSVENVNGDLEVFRQLEHDDHLCYCLDVGHAVLFGTSVGGFLERWGHKVSHFHLHGVDGDRDHRELRHLDEAVLATVVDFARRHRRVISVEVFGMEPFVNSLQHLRNFCEQNHNPD</sequence>
<dbReference type="GO" id="GO:0016853">
    <property type="term" value="F:isomerase activity"/>
    <property type="evidence" value="ECO:0007669"/>
    <property type="project" value="UniProtKB-KW"/>
</dbReference>
<dbReference type="HOGENOM" id="CLU_1248946_0_0_0"/>
<dbReference type="RefSeq" id="WP_013506702.1">
    <property type="nucleotide sequence ID" value="NC_014836.1"/>
</dbReference>